<accession>A0A9Y1BLH8</accession>
<dbReference type="Pfam" id="PF02615">
    <property type="entry name" value="Ldh_2"/>
    <property type="match status" value="1"/>
</dbReference>
<name>A0A9Y1BLH8_9ARCH</name>
<dbReference type="InterPro" id="IPR036111">
    <property type="entry name" value="Mal/L-sulfo/L-lacto_DH-like_sf"/>
</dbReference>
<dbReference type="InterPro" id="IPR003767">
    <property type="entry name" value="Malate/L-lactate_DH-like"/>
</dbReference>
<dbReference type="Gene3D" id="1.10.1530.10">
    <property type="match status" value="1"/>
</dbReference>
<evidence type="ECO:0000256" key="2">
    <source>
        <dbReference type="ARBA" id="ARBA00023002"/>
    </source>
</evidence>
<gene>
    <name evidence="3" type="ORF">K9W45_02060</name>
</gene>
<proteinExistence type="inferred from homology"/>
<keyword evidence="2" id="KW-0560">Oxidoreductase</keyword>
<dbReference type="Proteomes" id="UP001201020">
    <property type="component" value="Chromosome"/>
</dbReference>
<dbReference type="Gene3D" id="3.30.1370.60">
    <property type="entry name" value="Hypothetical oxidoreductase yiak, domain 2"/>
    <property type="match status" value="1"/>
</dbReference>
<dbReference type="GO" id="GO:0016491">
    <property type="term" value="F:oxidoreductase activity"/>
    <property type="evidence" value="ECO:0007669"/>
    <property type="project" value="UniProtKB-KW"/>
</dbReference>
<sequence length="373" mass="41615">MTDSNQKYVSVDLLHDFIRDVFVSLGYPVEEAQVSADVLIESDLRGITSHGVQRLKYYYDRIKRKQHLISKYEIVKDKDAIAVIDAHHGNGHYISYKAMELAISKAKKFGIGMVVVRNGTHYGIAGYYALMAVKENCIGITGTNARPAVAPTFGVEPMLGTNPLTFGIPTDEAFPFVLDCATSIIQRGKVEVYARENKDLPLGCVIDTETGEYRTDAEQLISDFVNGKAALLPLGGKGEELSGHKGYGYSTVVEILSSALQNGKFLKDLSGLNEDGSFRHFMIGHFFIAINVEHFIDVNIFKKISGSICRELRNSKKAPGESRIYTAGEKEYEAEKRVREHGVPINDSIARDLIFLRDDLKLNYVFPFEKEEE</sequence>
<comment type="similarity">
    <text evidence="1">Belongs to the LDH2/MDH2 oxidoreductase family.</text>
</comment>
<dbReference type="PANTHER" id="PTHR11091:SF0">
    <property type="entry name" value="MALATE DEHYDROGENASE"/>
    <property type="match status" value="1"/>
</dbReference>
<organism evidence="3">
    <name type="scientific">Candidatus Heimdallarchaeum aukensis</name>
    <dbReference type="NCBI Taxonomy" id="2876573"/>
    <lineage>
        <taxon>Archaea</taxon>
        <taxon>Promethearchaeati</taxon>
        <taxon>Candidatus Heimdallarchaeota</taxon>
        <taxon>Candidatus Heimdallarchaeia (ex Rinke et al. 2021) (nom. nud.)</taxon>
        <taxon>Candidatus Heimdallarchaeales</taxon>
        <taxon>Candidatus Heimdallarchaeaceae</taxon>
        <taxon>Candidatus Heimdallarchaeum</taxon>
    </lineage>
</organism>
<dbReference type="InterPro" id="IPR043144">
    <property type="entry name" value="Mal/L-sulf/L-lact_DH-like_ah"/>
</dbReference>
<dbReference type="PANTHER" id="PTHR11091">
    <property type="entry name" value="OXIDOREDUCTASE-RELATED"/>
    <property type="match status" value="1"/>
</dbReference>
<dbReference type="AlphaFoldDB" id="A0A9Y1BLH8"/>
<reference evidence="3" key="1">
    <citation type="journal article" date="2022" name="Nat. Microbiol.">
        <title>Unique mobile elements and scalable gene flow at the prokaryote-eukaryote boundary revealed by circularized Asgard archaea genomes.</title>
        <authorList>
            <person name="Wu F."/>
            <person name="Speth D.R."/>
            <person name="Philosof A."/>
            <person name="Cremiere A."/>
            <person name="Narayanan A."/>
            <person name="Barco R.A."/>
            <person name="Connon S.A."/>
            <person name="Amend J.P."/>
            <person name="Antoshechkin I.A."/>
            <person name="Orphan V.J."/>
        </authorList>
    </citation>
    <scope>NUCLEOTIDE SEQUENCE</scope>
    <source>
        <strain evidence="3">PM71</strain>
    </source>
</reference>
<evidence type="ECO:0000256" key="1">
    <source>
        <dbReference type="ARBA" id="ARBA00006056"/>
    </source>
</evidence>
<dbReference type="EMBL" id="CP084166">
    <property type="protein sequence ID" value="UJG41258.1"/>
    <property type="molecule type" value="Genomic_DNA"/>
</dbReference>
<evidence type="ECO:0000313" key="3">
    <source>
        <dbReference type="EMBL" id="UJG41258.1"/>
    </source>
</evidence>
<dbReference type="SUPFAM" id="SSF89733">
    <property type="entry name" value="L-sulfolactate dehydrogenase-like"/>
    <property type="match status" value="1"/>
</dbReference>
<protein>
    <submittedName>
        <fullName evidence="3">Ldh family oxidoreductase</fullName>
    </submittedName>
</protein>
<dbReference type="InterPro" id="IPR043143">
    <property type="entry name" value="Mal/L-sulf/L-lact_DH-like_NADP"/>
</dbReference>